<sequence length="221" mass="23795">MPACEPLKIAIADDHAVVRSGYRRLLELDETVEVVAEFADGESAYRWLSDHRADILILDLSMPGRGGLATLQRLRHRVPQLRVLVFTMHDSPALAAQALHLGASGYVTKSSPPESLIDAVRLVGEGGCALSAEIAGALQASTDAGALPHKQLSPREFDLFLLFAGGVGVEQIAADRCLSVKTVANYQTTIRHKTGLGNALEMYRYAQEHGLLQGSGSNRLQ</sequence>
<dbReference type="InterPro" id="IPR000792">
    <property type="entry name" value="Tscrpt_reg_LuxR_C"/>
</dbReference>
<keyword evidence="6" id="KW-1185">Reference proteome</keyword>
<dbReference type="PANTHER" id="PTHR43214:SF43">
    <property type="entry name" value="TWO-COMPONENT RESPONSE REGULATOR"/>
    <property type="match status" value="1"/>
</dbReference>
<dbReference type="CDD" id="cd17535">
    <property type="entry name" value="REC_NarL-like"/>
    <property type="match status" value="1"/>
</dbReference>
<dbReference type="PROSITE" id="PS50110">
    <property type="entry name" value="RESPONSE_REGULATORY"/>
    <property type="match status" value="1"/>
</dbReference>
<evidence type="ECO:0000259" key="4">
    <source>
        <dbReference type="PROSITE" id="PS50110"/>
    </source>
</evidence>
<proteinExistence type="predicted"/>
<evidence type="ECO:0000256" key="1">
    <source>
        <dbReference type="ARBA" id="ARBA00022553"/>
    </source>
</evidence>
<dbReference type="SMART" id="SM00448">
    <property type="entry name" value="REC"/>
    <property type="match status" value="1"/>
</dbReference>
<feature type="modified residue" description="4-aspartylphosphate" evidence="3">
    <location>
        <position position="59"/>
    </location>
</feature>
<dbReference type="RefSeq" id="WP_380019944.1">
    <property type="nucleotide sequence ID" value="NZ_JBHSHD010000006.1"/>
</dbReference>
<dbReference type="PANTHER" id="PTHR43214">
    <property type="entry name" value="TWO-COMPONENT RESPONSE REGULATOR"/>
    <property type="match status" value="1"/>
</dbReference>
<evidence type="ECO:0000313" key="6">
    <source>
        <dbReference type="Proteomes" id="UP001595886"/>
    </source>
</evidence>
<feature type="domain" description="Response regulatory" evidence="4">
    <location>
        <begin position="8"/>
        <end position="124"/>
    </location>
</feature>
<evidence type="ECO:0000256" key="3">
    <source>
        <dbReference type="PROSITE-ProRule" id="PRU00169"/>
    </source>
</evidence>
<accession>A0ABV9QTG6</accession>
<reference evidence="6" key="1">
    <citation type="journal article" date="2019" name="Int. J. Syst. Evol. Microbiol.">
        <title>The Global Catalogue of Microorganisms (GCM) 10K type strain sequencing project: providing services to taxonomists for standard genome sequencing and annotation.</title>
        <authorList>
            <consortium name="The Broad Institute Genomics Platform"/>
            <consortium name="The Broad Institute Genome Sequencing Center for Infectious Disease"/>
            <person name="Wu L."/>
            <person name="Ma J."/>
        </authorList>
    </citation>
    <scope>NUCLEOTIDE SEQUENCE [LARGE SCALE GENOMIC DNA]</scope>
    <source>
        <strain evidence="6">CCUG 30340</strain>
    </source>
</reference>
<comment type="caution">
    <text evidence="5">The sequence shown here is derived from an EMBL/GenBank/DDBJ whole genome shotgun (WGS) entry which is preliminary data.</text>
</comment>
<organism evidence="5 6">
    <name type="scientific">Dokdonella ginsengisoli</name>
    <dbReference type="NCBI Taxonomy" id="363846"/>
    <lineage>
        <taxon>Bacteria</taxon>
        <taxon>Pseudomonadati</taxon>
        <taxon>Pseudomonadota</taxon>
        <taxon>Gammaproteobacteria</taxon>
        <taxon>Lysobacterales</taxon>
        <taxon>Rhodanobacteraceae</taxon>
        <taxon>Dokdonella</taxon>
    </lineage>
</organism>
<dbReference type="InterPro" id="IPR001789">
    <property type="entry name" value="Sig_transdc_resp-reg_receiver"/>
</dbReference>
<dbReference type="Pfam" id="PF00196">
    <property type="entry name" value="GerE"/>
    <property type="match status" value="1"/>
</dbReference>
<protein>
    <submittedName>
        <fullName evidence="5">Response regulator</fullName>
    </submittedName>
</protein>
<dbReference type="EMBL" id="JBHSHD010000006">
    <property type="protein sequence ID" value="MFC4820117.1"/>
    <property type="molecule type" value="Genomic_DNA"/>
</dbReference>
<dbReference type="Pfam" id="PF00072">
    <property type="entry name" value="Response_reg"/>
    <property type="match status" value="1"/>
</dbReference>
<name>A0ABV9QTG6_9GAMM</name>
<dbReference type="SMART" id="SM00421">
    <property type="entry name" value="HTH_LUXR"/>
    <property type="match status" value="1"/>
</dbReference>
<evidence type="ECO:0000256" key="2">
    <source>
        <dbReference type="ARBA" id="ARBA00023125"/>
    </source>
</evidence>
<dbReference type="InterPro" id="IPR011006">
    <property type="entry name" value="CheY-like_superfamily"/>
</dbReference>
<keyword evidence="2" id="KW-0238">DNA-binding</keyword>
<dbReference type="InterPro" id="IPR016032">
    <property type="entry name" value="Sig_transdc_resp-reg_C-effctor"/>
</dbReference>
<dbReference type="CDD" id="cd06170">
    <property type="entry name" value="LuxR_C_like"/>
    <property type="match status" value="1"/>
</dbReference>
<evidence type="ECO:0000313" key="5">
    <source>
        <dbReference type="EMBL" id="MFC4820117.1"/>
    </source>
</evidence>
<dbReference type="SUPFAM" id="SSF46894">
    <property type="entry name" value="C-terminal effector domain of the bipartite response regulators"/>
    <property type="match status" value="1"/>
</dbReference>
<dbReference type="Gene3D" id="3.40.50.2300">
    <property type="match status" value="1"/>
</dbReference>
<dbReference type="Proteomes" id="UP001595886">
    <property type="component" value="Unassembled WGS sequence"/>
</dbReference>
<dbReference type="InterPro" id="IPR058245">
    <property type="entry name" value="NreC/VraR/RcsB-like_REC"/>
</dbReference>
<gene>
    <name evidence="5" type="ORF">ACFO6Q_07270</name>
</gene>
<keyword evidence="1 3" id="KW-0597">Phosphoprotein</keyword>
<dbReference type="SUPFAM" id="SSF52172">
    <property type="entry name" value="CheY-like"/>
    <property type="match status" value="1"/>
</dbReference>
<dbReference type="InterPro" id="IPR039420">
    <property type="entry name" value="WalR-like"/>
</dbReference>